<sequence>MPEEPQEVEDLSLLTPASLAPTEQETQDSITLAQKTALSASCLSSVPAQTSQAAIAAKKERKETLKDLLQPVATPERAALVGWIDKLLGDFKRVHEDLEE</sequence>
<evidence type="ECO:0000313" key="2">
    <source>
        <dbReference type="EMBL" id="OWP07585.1"/>
    </source>
</evidence>
<evidence type="ECO:0000313" key="3">
    <source>
        <dbReference type="Proteomes" id="UP000242519"/>
    </source>
</evidence>
<protein>
    <submittedName>
        <fullName evidence="2">Uncharacterized protein</fullName>
    </submittedName>
</protein>
<evidence type="ECO:0000256" key="1">
    <source>
        <dbReference type="SAM" id="MobiDB-lite"/>
    </source>
</evidence>
<organism evidence="2 3">
    <name type="scientific">Diplocarpon coronariae</name>
    <dbReference type="NCBI Taxonomy" id="2795749"/>
    <lineage>
        <taxon>Eukaryota</taxon>
        <taxon>Fungi</taxon>
        <taxon>Dikarya</taxon>
        <taxon>Ascomycota</taxon>
        <taxon>Pezizomycotina</taxon>
        <taxon>Leotiomycetes</taxon>
        <taxon>Helotiales</taxon>
        <taxon>Drepanopezizaceae</taxon>
        <taxon>Diplocarpon</taxon>
    </lineage>
</organism>
<gene>
    <name evidence="2" type="ORF">B2J93_9037</name>
</gene>
<accession>A0A218ZJS7</accession>
<name>A0A218ZJS7_9HELO</name>
<dbReference type="AlphaFoldDB" id="A0A218ZJS7"/>
<reference evidence="2 3" key="1">
    <citation type="submission" date="2017-04" db="EMBL/GenBank/DDBJ databases">
        <title>Draft genome sequence of Marssonina coronaria NL1: causal agent of apple blotch.</title>
        <authorList>
            <person name="Cheng Q."/>
        </authorList>
    </citation>
    <scope>NUCLEOTIDE SEQUENCE [LARGE SCALE GENOMIC DNA]</scope>
    <source>
        <strain evidence="2 3">NL1</strain>
    </source>
</reference>
<feature type="compositionally biased region" description="Acidic residues" evidence="1">
    <location>
        <begin position="1"/>
        <end position="10"/>
    </location>
</feature>
<comment type="caution">
    <text evidence="2">The sequence shown here is derived from an EMBL/GenBank/DDBJ whole genome shotgun (WGS) entry which is preliminary data.</text>
</comment>
<dbReference type="EMBL" id="MZNU01000003">
    <property type="protein sequence ID" value="OWP07585.1"/>
    <property type="molecule type" value="Genomic_DNA"/>
</dbReference>
<dbReference type="Proteomes" id="UP000242519">
    <property type="component" value="Unassembled WGS sequence"/>
</dbReference>
<feature type="region of interest" description="Disordered" evidence="1">
    <location>
        <begin position="1"/>
        <end position="28"/>
    </location>
</feature>
<dbReference type="InParanoid" id="A0A218ZJS7"/>
<proteinExistence type="predicted"/>
<keyword evidence="3" id="KW-1185">Reference proteome</keyword>